<feature type="domain" description="Integrase catalytic" evidence="1">
    <location>
        <begin position="85"/>
        <end position="235"/>
    </location>
</feature>
<sequence length="235" mass="27266">MSEPTVRKYARMEDFSPVMRVKEKRSSKLDKYEPLIRQWMEEDRRVYRKQRHTITRIRDRFNEECDADVGYTTVRNFVNAIRAEEAPKPSGQYLHLVWYPGEAQIDFGEADCLIKGKLVRMHYLVAVFPFSNVGFTQLFHGETAECVCQGLKDVFEYMKGIPKRCIFDNATGVGRRICDETHLTDLFGRFCVHYGFDADFCNPYSGNEKGCVENRVAAFRNNLLVPAPDFDDITS</sequence>
<dbReference type="PROSITE" id="PS50994">
    <property type="entry name" value="INTEGRASE"/>
    <property type="match status" value="1"/>
</dbReference>
<gene>
    <name evidence="2" type="ORF">C1876_05615</name>
</gene>
<accession>A0ABX9HKT0</accession>
<evidence type="ECO:0000259" key="1">
    <source>
        <dbReference type="PROSITE" id="PS50994"/>
    </source>
</evidence>
<dbReference type="EMBL" id="PPTT01000007">
    <property type="protein sequence ID" value="RDB69869.1"/>
    <property type="molecule type" value="Genomic_DNA"/>
</dbReference>
<dbReference type="Gene3D" id="3.30.420.10">
    <property type="entry name" value="Ribonuclease H-like superfamily/Ribonuclease H"/>
    <property type="match status" value="1"/>
</dbReference>
<name>A0ABX9HKT0_9ACTN</name>
<keyword evidence="3" id="KW-1185">Reference proteome</keyword>
<evidence type="ECO:0000313" key="3">
    <source>
        <dbReference type="Proteomes" id="UP000253817"/>
    </source>
</evidence>
<comment type="caution">
    <text evidence="2">The sequence shown here is derived from an EMBL/GenBank/DDBJ whole genome shotgun (WGS) entry which is preliminary data.</text>
</comment>
<dbReference type="InterPro" id="IPR036397">
    <property type="entry name" value="RNaseH_sf"/>
</dbReference>
<dbReference type="Proteomes" id="UP000253817">
    <property type="component" value="Unassembled WGS sequence"/>
</dbReference>
<reference evidence="2 3" key="1">
    <citation type="journal article" date="2018" name="Elife">
        <title>Discovery and characterization of a prevalent human gut bacterial enzyme sufficient for the inactivation of a family of plant toxins.</title>
        <authorList>
            <person name="Koppel N."/>
            <person name="Bisanz J.E."/>
            <person name="Pandelia M.E."/>
            <person name="Turnbaugh P.J."/>
            <person name="Balskus E.P."/>
        </authorList>
    </citation>
    <scope>NUCLEOTIDE SEQUENCE [LARGE SCALE GENOMIC DNA]</scope>
    <source>
        <strain evidence="2 3">DSM 16107</strain>
    </source>
</reference>
<dbReference type="NCBIfam" id="NF033546">
    <property type="entry name" value="transpos_IS21"/>
    <property type="match status" value="1"/>
</dbReference>
<protein>
    <recommendedName>
        <fullName evidence="1">Integrase catalytic domain-containing protein</fullName>
    </recommendedName>
</protein>
<dbReference type="InterPro" id="IPR001584">
    <property type="entry name" value="Integrase_cat-core"/>
</dbReference>
<dbReference type="InterPro" id="IPR012337">
    <property type="entry name" value="RNaseH-like_sf"/>
</dbReference>
<dbReference type="PANTHER" id="PTHR35004:SF7">
    <property type="entry name" value="INTEGRASE PROTEIN"/>
    <property type="match status" value="1"/>
</dbReference>
<evidence type="ECO:0000313" key="2">
    <source>
        <dbReference type="EMBL" id="RDB69869.1"/>
    </source>
</evidence>
<proteinExistence type="predicted"/>
<dbReference type="PANTHER" id="PTHR35004">
    <property type="entry name" value="TRANSPOSASE RV3428C-RELATED"/>
    <property type="match status" value="1"/>
</dbReference>
<organism evidence="2 3">
    <name type="scientific">Eggerthella sinensis</name>
    <dbReference type="NCBI Taxonomy" id="242230"/>
    <lineage>
        <taxon>Bacteria</taxon>
        <taxon>Bacillati</taxon>
        <taxon>Actinomycetota</taxon>
        <taxon>Coriobacteriia</taxon>
        <taxon>Eggerthellales</taxon>
        <taxon>Eggerthellaceae</taxon>
        <taxon>Eggerthella</taxon>
    </lineage>
</organism>
<dbReference type="SUPFAM" id="SSF53098">
    <property type="entry name" value="Ribonuclease H-like"/>
    <property type="match status" value="1"/>
</dbReference>